<dbReference type="InterPro" id="IPR017853">
    <property type="entry name" value="GH"/>
</dbReference>
<dbReference type="SMART" id="SM00812">
    <property type="entry name" value="Alpha_L_fucos"/>
    <property type="match status" value="1"/>
</dbReference>
<evidence type="ECO:0000256" key="2">
    <source>
        <dbReference type="ARBA" id="ARBA00007951"/>
    </source>
</evidence>
<evidence type="ECO:0000259" key="8">
    <source>
        <dbReference type="Pfam" id="PF01120"/>
    </source>
</evidence>
<proteinExistence type="inferred from homology"/>
<dbReference type="InterPro" id="IPR000933">
    <property type="entry name" value="Glyco_hydro_29"/>
</dbReference>
<evidence type="ECO:0000313" key="10">
    <source>
        <dbReference type="Proteomes" id="UP000017837"/>
    </source>
</evidence>
<evidence type="ECO:0000256" key="1">
    <source>
        <dbReference type="ARBA" id="ARBA00004071"/>
    </source>
</evidence>
<dbReference type="GO" id="GO:0006004">
    <property type="term" value="P:fucose metabolic process"/>
    <property type="evidence" value="ECO:0007669"/>
    <property type="project" value="InterPro"/>
</dbReference>
<keyword evidence="6" id="KW-0326">Glycosidase</keyword>
<organism evidence="9 10">
    <name type="scientific">Asticcacaulis benevestitus DSM 16100 = ATCC BAA-896</name>
    <dbReference type="NCBI Taxonomy" id="1121022"/>
    <lineage>
        <taxon>Bacteria</taxon>
        <taxon>Pseudomonadati</taxon>
        <taxon>Pseudomonadota</taxon>
        <taxon>Alphaproteobacteria</taxon>
        <taxon>Caulobacterales</taxon>
        <taxon>Caulobacteraceae</taxon>
        <taxon>Asticcacaulis</taxon>
    </lineage>
</organism>
<gene>
    <name evidence="9" type="ORF">ABENE_07450</name>
</gene>
<dbReference type="Pfam" id="PF01120">
    <property type="entry name" value="Alpha_L_fucos"/>
    <property type="match status" value="1"/>
</dbReference>
<evidence type="ECO:0000313" key="9">
    <source>
        <dbReference type="EMBL" id="ESQ92646.1"/>
    </source>
</evidence>
<evidence type="ECO:0000256" key="3">
    <source>
        <dbReference type="ARBA" id="ARBA00012662"/>
    </source>
</evidence>
<accession>V4PWB6</accession>
<reference evidence="9 10" key="1">
    <citation type="journal article" date="2014" name="Nature">
        <title>Sequential evolution of bacterial morphology by co-option of a developmental regulator.</title>
        <authorList>
            <person name="Jiang C."/>
            <person name="Brown P.J."/>
            <person name="Ducret A."/>
            <person name="Brun Y.V."/>
        </authorList>
    </citation>
    <scope>NUCLEOTIDE SEQUENCE [LARGE SCALE GENOMIC DNA]</scope>
    <source>
        <strain evidence="9 10">DSM 16100</strain>
    </source>
</reference>
<evidence type="ECO:0000256" key="6">
    <source>
        <dbReference type="ARBA" id="ARBA00023295"/>
    </source>
</evidence>
<dbReference type="InterPro" id="IPR057739">
    <property type="entry name" value="Glyco_hydro_29_N"/>
</dbReference>
<dbReference type="Gene3D" id="3.20.20.80">
    <property type="entry name" value="Glycosidases"/>
    <property type="match status" value="1"/>
</dbReference>
<keyword evidence="5" id="KW-0378">Hydrolase</keyword>
<dbReference type="AlphaFoldDB" id="V4PWB6"/>
<dbReference type="EMBL" id="AWGB01000011">
    <property type="protein sequence ID" value="ESQ92646.1"/>
    <property type="molecule type" value="Genomic_DNA"/>
</dbReference>
<dbReference type="InterPro" id="IPR013780">
    <property type="entry name" value="Glyco_hydro_b"/>
</dbReference>
<dbReference type="PIRSF" id="PIRSF001092">
    <property type="entry name" value="Alpha-L-fucosidase"/>
    <property type="match status" value="1"/>
</dbReference>
<keyword evidence="10" id="KW-1185">Reference proteome</keyword>
<feature type="domain" description="Glycoside hydrolase family 29 N-terminal" evidence="8">
    <location>
        <begin position="45"/>
        <end position="410"/>
    </location>
</feature>
<dbReference type="SUPFAM" id="SSF51445">
    <property type="entry name" value="(Trans)glycosidases"/>
    <property type="match status" value="1"/>
</dbReference>
<evidence type="ECO:0000256" key="7">
    <source>
        <dbReference type="PIRSR" id="PIRSR001092-1"/>
    </source>
</evidence>
<dbReference type="InterPro" id="IPR016286">
    <property type="entry name" value="FUC_metazoa-typ"/>
</dbReference>
<dbReference type="eggNOG" id="COG3669">
    <property type="taxonomic scope" value="Bacteria"/>
</dbReference>
<comment type="function">
    <text evidence="1">Alpha-L-fucosidase is responsible for hydrolyzing the alpha-1,6-linked fucose joined to the reducing-end N-acetylglucosamine of the carbohydrate moieties of glycoproteins.</text>
</comment>
<dbReference type="GO" id="GO:0016139">
    <property type="term" value="P:glycoside catabolic process"/>
    <property type="evidence" value="ECO:0007669"/>
    <property type="project" value="TreeGrafter"/>
</dbReference>
<feature type="site" description="May be important for catalysis" evidence="7">
    <location>
        <position position="342"/>
    </location>
</feature>
<keyword evidence="4" id="KW-0732">Signal</keyword>
<evidence type="ECO:0000256" key="4">
    <source>
        <dbReference type="ARBA" id="ARBA00022729"/>
    </source>
</evidence>
<dbReference type="GO" id="GO:0004560">
    <property type="term" value="F:alpha-L-fucosidase activity"/>
    <property type="evidence" value="ECO:0007669"/>
    <property type="project" value="InterPro"/>
</dbReference>
<sequence>MAGLGVPALALAASNDNTTPVERDQQWLKATQKYAPERKRWLAEVDKGDNNGPFRPDWAALQAYQTPKWYADAKFGIFVHWGLYSIPAFGGEWYSRNMYIKDSAAYEHHIKTYGPHTQFGYKDFIPQFKAEAFDASVWARLFSDAGARYVVPVAEHHDGFSMYDSHLSDYTAVKMGPKRDLLAEISKAVKAQGLHFALSSHRAEHDWFFDEGRKFPSDVSDPANAGLYGPAQSRLIGAGGDVDLFGDYTYVSQDWLDDWLARQAELVERYDPELVYFDWWIGQPSFRNTLPKFLAWYYNKAAKDGGSAIVNYKLGEFADGAGVLDIERGQAPGIRKDVWQTCTSISDKSWGYIENDTYKSPEQLIHLMADVVSKNGNLLLNVGPHADGRIPDGAKDTLLKMGAWLKANGEAIYGSRPWVTFGEGPTETASGTFAESKSRPYTAQDFRFTVKDDVLYAIEMTRPAGEVTITSIRSDYPVKSVRLLGTDAAVAFRQTAEGLTLTFPVNAPEQLAYVYRIETH</sequence>
<dbReference type="GO" id="GO:0005764">
    <property type="term" value="C:lysosome"/>
    <property type="evidence" value="ECO:0007669"/>
    <property type="project" value="TreeGrafter"/>
</dbReference>
<dbReference type="FunFam" id="3.20.20.80:FF:000158">
    <property type="entry name" value="Exported alpha-L-fucosidase"/>
    <property type="match status" value="1"/>
</dbReference>
<dbReference type="PANTHER" id="PTHR10030:SF37">
    <property type="entry name" value="ALPHA-L-FUCOSIDASE-RELATED"/>
    <property type="match status" value="1"/>
</dbReference>
<dbReference type="PATRIC" id="fig|1121022.4.peg.1492"/>
<dbReference type="Gene3D" id="2.60.40.1180">
    <property type="entry name" value="Golgi alpha-mannosidase II"/>
    <property type="match status" value="1"/>
</dbReference>
<dbReference type="PANTHER" id="PTHR10030">
    <property type="entry name" value="ALPHA-L-FUCOSIDASE"/>
    <property type="match status" value="1"/>
</dbReference>
<name>V4PWB6_9CAUL</name>
<dbReference type="STRING" id="1121022.GCA_000376105_02880"/>
<comment type="similarity">
    <text evidence="2">Belongs to the glycosyl hydrolase 29 family.</text>
</comment>
<dbReference type="Proteomes" id="UP000017837">
    <property type="component" value="Unassembled WGS sequence"/>
</dbReference>
<comment type="caution">
    <text evidence="9">The sequence shown here is derived from an EMBL/GenBank/DDBJ whole genome shotgun (WGS) entry which is preliminary data.</text>
</comment>
<protein>
    <recommendedName>
        <fullName evidence="3">alpha-L-fucosidase</fullName>
        <ecNumber evidence="3">3.2.1.51</ecNumber>
    </recommendedName>
</protein>
<evidence type="ECO:0000256" key="5">
    <source>
        <dbReference type="ARBA" id="ARBA00022801"/>
    </source>
</evidence>
<dbReference type="EC" id="3.2.1.51" evidence="3"/>